<sequence>MDDEGFYNDEEIYTKDQFNYIAEKNKCPIDFNSLKIDSKVKEEAKIIYFELIKNSQAKRVTKVNHLKFSCIFYAHQRLGIPVQPRDIASSLGMSGENMKAALRRYNELETGYRPYNIEVTVEDLLKIYCEKLNISEKYEDVLIVSNRVFEKDPHIVATRMKQISAASLLLYFLRINGITFKDKKQETIMADLCYKSEATLKVVAKKIFTIDNS</sequence>
<name>A0A481ZBT9_9VIRU</name>
<dbReference type="EMBL" id="MK500590">
    <property type="protein sequence ID" value="QBK93116.1"/>
    <property type="molecule type" value="Genomic_DNA"/>
</dbReference>
<reference evidence="1" key="1">
    <citation type="journal article" date="2019" name="MBio">
        <title>Virus Genomes from Deep Sea Sediments Expand the Ocean Megavirome and Support Independent Origins of Viral Gigantism.</title>
        <authorList>
            <person name="Backstrom D."/>
            <person name="Yutin N."/>
            <person name="Jorgensen S.L."/>
            <person name="Dharamshi J."/>
            <person name="Homa F."/>
            <person name="Zaremba-Niedwiedzka K."/>
            <person name="Spang A."/>
            <person name="Wolf Y.I."/>
            <person name="Koonin E.V."/>
            <person name="Ettema T.J."/>
        </authorList>
    </citation>
    <scope>NUCLEOTIDE SEQUENCE</scope>
</reference>
<gene>
    <name evidence="1" type="ORF">LCPAC403_02500</name>
</gene>
<evidence type="ECO:0000313" key="1">
    <source>
        <dbReference type="EMBL" id="QBK93116.1"/>
    </source>
</evidence>
<proteinExistence type="predicted"/>
<accession>A0A481ZBT9</accession>
<keyword evidence="1" id="KW-0396">Initiation factor</keyword>
<organism evidence="1">
    <name type="scientific">Pithovirus LCPAC403</name>
    <dbReference type="NCBI Taxonomy" id="2506596"/>
    <lineage>
        <taxon>Viruses</taxon>
        <taxon>Pithoviruses</taxon>
    </lineage>
</organism>
<protein>
    <submittedName>
        <fullName evidence="1">Transcription initiation factor IIB</fullName>
    </submittedName>
</protein>
<keyword evidence="1" id="KW-0648">Protein biosynthesis</keyword>
<dbReference type="Gene3D" id="1.10.472.10">
    <property type="entry name" value="Cyclin-like"/>
    <property type="match status" value="1"/>
</dbReference>